<comment type="caution">
    <text evidence="2">The sequence shown here is derived from an EMBL/GenBank/DDBJ whole genome shotgun (WGS) entry which is preliminary data.</text>
</comment>
<organism evidence="2 3">
    <name type="scientific">Portunus trituberculatus</name>
    <name type="common">Swimming crab</name>
    <name type="synonym">Neptunus trituberculatus</name>
    <dbReference type="NCBI Taxonomy" id="210409"/>
    <lineage>
        <taxon>Eukaryota</taxon>
        <taxon>Metazoa</taxon>
        <taxon>Ecdysozoa</taxon>
        <taxon>Arthropoda</taxon>
        <taxon>Crustacea</taxon>
        <taxon>Multicrustacea</taxon>
        <taxon>Malacostraca</taxon>
        <taxon>Eumalacostraca</taxon>
        <taxon>Eucarida</taxon>
        <taxon>Decapoda</taxon>
        <taxon>Pleocyemata</taxon>
        <taxon>Brachyura</taxon>
        <taxon>Eubrachyura</taxon>
        <taxon>Portunoidea</taxon>
        <taxon>Portunidae</taxon>
        <taxon>Portuninae</taxon>
        <taxon>Portunus</taxon>
    </lineage>
</organism>
<feature type="region of interest" description="Disordered" evidence="1">
    <location>
        <begin position="113"/>
        <end position="138"/>
    </location>
</feature>
<dbReference type="AlphaFoldDB" id="A0A5B7CXX5"/>
<evidence type="ECO:0000256" key="1">
    <source>
        <dbReference type="SAM" id="MobiDB-lite"/>
    </source>
</evidence>
<name>A0A5B7CXX5_PORTR</name>
<accession>A0A5B7CXX5</accession>
<reference evidence="2 3" key="1">
    <citation type="submission" date="2019-05" db="EMBL/GenBank/DDBJ databases">
        <title>Another draft genome of Portunus trituberculatus and its Hox gene families provides insights of decapod evolution.</title>
        <authorList>
            <person name="Jeong J.-H."/>
            <person name="Song I."/>
            <person name="Kim S."/>
            <person name="Choi T."/>
            <person name="Kim D."/>
            <person name="Ryu S."/>
            <person name="Kim W."/>
        </authorList>
    </citation>
    <scope>NUCLEOTIDE SEQUENCE [LARGE SCALE GENOMIC DNA]</scope>
    <source>
        <tissue evidence="2">Muscle</tissue>
    </source>
</reference>
<sequence>MGGRGELYSSATFPKNAIYLRGQHSSVGGGLVTVSLHLLATGDAHDGLPARQISDVHEGVVVAGVNVAHSEHLLSIQHLWSQLDLHLLLLGLSLTWSHDLAAEQAAEGLRLEHYREQDLQSGTKHRRPQEEEEEEEVK</sequence>
<dbReference type="Proteomes" id="UP000324222">
    <property type="component" value="Unassembled WGS sequence"/>
</dbReference>
<protein>
    <submittedName>
        <fullName evidence="2">Uncharacterized protein</fullName>
    </submittedName>
</protein>
<proteinExistence type="predicted"/>
<gene>
    <name evidence="2" type="ORF">E2C01_006345</name>
</gene>
<evidence type="ECO:0000313" key="2">
    <source>
        <dbReference type="EMBL" id="MPC13604.1"/>
    </source>
</evidence>
<keyword evidence="3" id="KW-1185">Reference proteome</keyword>
<dbReference type="EMBL" id="VSRR010000293">
    <property type="protein sequence ID" value="MPC13604.1"/>
    <property type="molecule type" value="Genomic_DNA"/>
</dbReference>
<evidence type="ECO:0000313" key="3">
    <source>
        <dbReference type="Proteomes" id="UP000324222"/>
    </source>
</evidence>